<dbReference type="InterPro" id="IPR001128">
    <property type="entry name" value="Cyt_P450"/>
</dbReference>
<keyword evidence="8" id="KW-0472">Membrane</keyword>
<dbReference type="PRINTS" id="PR00385">
    <property type="entry name" value="P450"/>
</dbReference>
<keyword evidence="7" id="KW-0560">Oxidoreductase</keyword>
<comment type="subcellular location">
    <subcellularLocation>
        <location evidence="1">Membrane</location>
        <topology evidence="1">Single-pass membrane protein</topology>
    </subcellularLocation>
</comment>
<organism evidence="9 10">
    <name type="scientific">Corchorus olitorius</name>
    <dbReference type="NCBI Taxonomy" id="93759"/>
    <lineage>
        <taxon>Eukaryota</taxon>
        <taxon>Viridiplantae</taxon>
        <taxon>Streptophyta</taxon>
        <taxon>Embryophyta</taxon>
        <taxon>Tracheophyta</taxon>
        <taxon>Spermatophyta</taxon>
        <taxon>Magnoliopsida</taxon>
        <taxon>eudicotyledons</taxon>
        <taxon>Gunneridae</taxon>
        <taxon>Pentapetalae</taxon>
        <taxon>rosids</taxon>
        <taxon>malvids</taxon>
        <taxon>Malvales</taxon>
        <taxon>Malvaceae</taxon>
        <taxon>Grewioideae</taxon>
        <taxon>Apeibeae</taxon>
        <taxon>Corchorus</taxon>
    </lineage>
</organism>
<dbReference type="GO" id="GO:0016125">
    <property type="term" value="P:sterol metabolic process"/>
    <property type="evidence" value="ECO:0007669"/>
    <property type="project" value="TreeGrafter"/>
</dbReference>
<protein>
    <submittedName>
        <fullName evidence="9">Cytochrome P450</fullName>
    </submittedName>
</protein>
<evidence type="ECO:0000256" key="1">
    <source>
        <dbReference type="ARBA" id="ARBA00004167"/>
    </source>
</evidence>
<dbReference type="GO" id="GO:0016705">
    <property type="term" value="F:oxidoreductase activity, acting on paired donors, with incorporation or reduction of molecular oxygen"/>
    <property type="evidence" value="ECO:0007669"/>
    <property type="project" value="InterPro"/>
</dbReference>
<keyword evidence="10" id="KW-1185">Reference proteome</keyword>
<keyword evidence="6 7" id="KW-0408">Iron</keyword>
<evidence type="ECO:0000313" key="10">
    <source>
        <dbReference type="Proteomes" id="UP000187203"/>
    </source>
</evidence>
<comment type="caution">
    <text evidence="9">The sequence shown here is derived from an EMBL/GenBank/DDBJ whole genome shotgun (WGS) entry which is preliminary data.</text>
</comment>
<evidence type="ECO:0000256" key="8">
    <source>
        <dbReference type="SAM" id="Phobius"/>
    </source>
</evidence>
<keyword evidence="7" id="KW-0349">Heme</keyword>
<keyword evidence="3 8" id="KW-0812">Transmembrane</keyword>
<gene>
    <name evidence="9" type="ORF">COLO4_22028</name>
</gene>
<dbReference type="GO" id="GO:0020037">
    <property type="term" value="F:heme binding"/>
    <property type="evidence" value="ECO:0007669"/>
    <property type="project" value="InterPro"/>
</dbReference>
<proteinExistence type="inferred from homology"/>
<dbReference type="Proteomes" id="UP000187203">
    <property type="component" value="Unassembled WGS sequence"/>
</dbReference>
<evidence type="ECO:0000256" key="4">
    <source>
        <dbReference type="ARBA" id="ARBA00022723"/>
    </source>
</evidence>
<dbReference type="InterPro" id="IPR036396">
    <property type="entry name" value="Cyt_P450_sf"/>
</dbReference>
<evidence type="ECO:0000256" key="3">
    <source>
        <dbReference type="ARBA" id="ARBA00022692"/>
    </source>
</evidence>
<dbReference type="Pfam" id="PF00067">
    <property type="entry name" value="p450"/>
    <property type="match status" value="3"/>
</dbReference>
<reference evidence="10" key="1">
    <citation type="submission" date="2013-09" db="EMBL/GenBank/DDBJ databases">
        <title>Corchorus olitorius genome sequencing.</title>
        <authorList>
            <person name="Alam M."/>
            <person name="Haque M.S."/>
            <person name="Islam M.S."/>
            <person name="Emdad E.M."/>
            <person name="Islam M.M."/>
            <person name="Ahmed B."/>
            <person name="Halim A."/>
            <person name="Hossen Q.M.M."/>
            <person name="Hossain M.Z."/>
            <person name="Ahmed R."/>
            <person name="Khan M.M."/>
            <person name="Islam R."/>
            <person name="Rashid M.M."/>
            <person name="Khan S.A."/>
            <person name="Rahman M.S."/>
            <person name="Alam M."/>
            <person name="Yahiya A.S."/>
            <person name="Khan M.S."/>
            <person name="Azam M.S."/>
            <person name="Haque T."/>
            <person name="Lashkar M.Z.H."/>
            <person name="Akhand A.I."/>
            <person name="Morshed G."/>
            <person name="Roy S."/>
            <person name="Uddin K.S."/>
            <person name="Rabeya T."/>
            <person name="Hossain A.S."/>
            <person name="Chowdhury A."/>
            <person name="Snigdha A.R."/>
            <person name="Mortoza M.S."/>
            <person name="Matin S.A."/>
            <person name="Hoque S.M.E."/>
            <person name="Islam M.K."/>
            <person name="Roy D.K."/>
            <person name="Haider R."/>
            <person name="Moosa M.M."/>
            <person name="Elias S.M."/>
            <person name="Hasan A.M."/>
            <person name="Jahan S."/>
            <person name="Shafiuddin M."/>
            <person name="Mahmood N."/>
            <person name="Shommy N.S."/>
        </authorList>
    </citation>
    <scope>NUCLEOTIDE SEQUENCE [LARGE SCALE GENOMIC DNA]</scope>
    <source>
        <strain evidence="10">cv. O-4</strain>
    </source>
</reference>
<evidence type="ECO:0000256" key="7">
    <source>
        <dbReference type="RuleBase" id="RU000461"/>
    </source>
</evidence>
<dbReference type="GO" id="GO:0005506">
    <property type="term" value="F:iron ion binding"/>
    <property type="evidence" value="ECO:0007669"/>
    <property type="project" value="InterPro"/>
</dbReference>
<keyword evidence="5 8" id="KW-1133">Transmembrane helix</keyword>
<feature type="transmembrane region" description="Helical" evidence="8">
    <location>
        <begin position="12"/>
        <end position="34"/>
    </location>
</feature>
<dbReference type="GO" id="GO:0016132">
    <property type="term" value="P:brassinosteroid biosynthetic process"/>
    <property type="evidence" value="ECO:0007669"/>
    <property type="project" value="TreeGrafter"/>
</dbReference>
<dbReference type="SUPFAM" id="SSF48264">
    <property type="entry name" value="Cytochrome P450"/>
    <property type="match status" value="1"/>
</dbReference>
<name>A0A1R3IPF5_9ROSI</name>
<keyword evidence="4 7" id="KW-0479">Metal-binding</keyword>
<evidence type="ECO:0000256" key="5">
    <source>
        <dbReference type="ARBA" id="ARBA00022989"/>
    </source>
</evidence>
<dbReference type="GO" id="GO:0010268">
    <property type="term" value="P:brassinosteroid homeostasis"/>
    <property type="evidence" value="ECO:0007669"/>
    <property type="project" value="TreeGrafter"/>
</dbReference>
<dbReference type="Gene3D" id="1.10.630.10">
    <property type="entry name" value="Cytochrome P450"/>
    <property type="match status" value="2"/>
</dbReference>
<dbReference type="EMBL" id="AWUE01017844">
    <property type="protein sequence ID" value="OMO84478.1"/>
    <property type="molecule type" value="Genomic_DNA"/>
</dbReference>
<dbReference type="OrthoDB" id="2789670at2759"/>
<evidence type="ECO:0000313" key="9">
    <source>
        <dbReference type="EMBL" id="OMO84478.1"/>
    </source>
</evidence>
<sequence length="411" mass="46503">MLNLSKEGLILFVQNHYGITIVAMLAIGITSLLWKAWDSSDHEDGIPGRLGLPFMGESFSFFSAVNSTKGVYDFVEKRRKRYGKWFKTRVLGNTHVFVPSIEGAKTILANDFVHFNKLYVRSMEDTVGALSIFTVPHKIHTRIRHVLSDFFSMSALSMFVGKFDKMLSERLDKLEKSGKSFKVTDFSSKITFDAMVSMLMSVTEDPLLAQIEKDIFDVSDNMLSIPLMIPGVRYYKGMKAGNELRFDETEHSSMVERDSYPDDEKLSDQEIIDNLITLILAGQTTTSAAMMWCVKFLSENTEVLDRLREEQLSIARKKPEGALLTMEDLNDMSYGFKDIQKPYSFLPFGAGPRTCLGINMAKVAMLVFVHRMTGGYKWTLDNPDSRLAKKQHIARLRSGCPITLEALNKGK</sequence>
<dbReference type="GO" id="GO:0004497">
    <property type="term" value="F:monooxygenase activity"/>
    <property type="evidence" value="ECO:0007669"/>
    <property type="project" value="UniProtKB-KW"/>
</dbReference>
<dbReference type="PANTHER" id="PTHR24286">
    <property type="entry name" value="CYTOCHROME P450 26"/>
    <property type="match status" value="1"/>
</dbReference>
<dbReference type="InterPro" id="IPR017972">
    <property type="entry name" value="Cyt_P450_CS"/>
</dbReference>
<comment type="similarity">
    <text evidence="2 7">Belongs to the cytochrome P450 family.</text>
</comment>
<dbReference type="AlphaFoldDB" id="A0A1R3IPF5"/>
<keyword evidence="7" id="KW-0503">Monooxygenase</keyword>
<evidence type="ECO:0000256" key="6">
    <source>
        <dbReference type="ARBA" id="ARBA00023004"/>
    </source>
</evidence>
<dbReference type="GO" id="GO:0016020">
    <property type="term" value="C:membrane"/>
    <property type="evidence" value="ECO:0007669"/>
    <property type="project" value="UniProtKB-SubCell"/>
</dbReference>
<evidence type="ECO:0000256" key="2">
    <source>
        <dbReference type="ARBA" id="ARBA00010617"/>
    </source>
</evidence>
<dbReference type="STRING" id="93759.A0A1R3IPF5"/>
<dbReference type="PANTHER" id="PTHR24286:SF235">
    <property type="entry name" value="CYTOCHROME P450"/>
    <property type="match status" value="1"/>
</dbReference>
<dbReference type="PROSITE" id="PS00086">
    <property type="entry name" value="CYTOCHROME_P450"/>
    <property type="match status" value="1"/>
</dbReference>
<accession>A0A1R3IPF5</accession>